<proteinExistence type="predicted"/>
<dbReference type="KEGG" id="ksc:CD178_03289"/>
<sequence length="204" mass="21927">MFDPTMYPDPGRRRSVNRFDPRTTALVLIDLQNGILALPTAPRPSSQVLESGKSLAARFRDEGATVVLVRVAFAPDFADAPPGLADQPLSPPEGGLPTDWAHLADGLAAPGDIVITKHQWGAFTGTELDLQFRRRGIRTVVLGGIATNFGVESTARHGWELGYHIVIAEDLCTSLSADLHDVSVRSILPRIARVLPSDTIVFGG</sequence>
<dbReference type="InterPro" id="IPR000868">
    <property type="entry name" value="Isochorismatase-like_dom"/>
</dbReference>
<dbReference type="CDD" id="cd00431">
    <property type="entry name" value="cysteine_hydrolases"/>
    <property type="match status" value="1"/>
</dbReference>
<dbReference type="EMBL" id="CP023038">
    <property type="protein sequence ID" value="AXY24033.1"/>
    <property type="molecule type" value="Genomic_DNA"/>
</dbReference>
<dbReference type="Proteomes" id="UP000264120">
    <property type="component" value="Plasmid unnamed2"/>
</dbReference>
<gene>
    <name evidence="3" type="primary">yecD</name>
    <name evidence="3" type="ORF">CD178_03289</name>
</gene>
<reference evidence="3 4" key="1">
    <citation type="submission" date="2017-08" db="EMBL/GenBank/DDBJ databases">
        <title>Complete genome sequence of Gluconacetobacter saccharivorans CV1 isolated from Fermented Vinegar.</title>
        <authorList>
            <person name="Kim S.-Y."/>
        </authorList>
    </citation>
    <scope>NUCLEOTIDE SEQUENCE [LARGE SCALE GENOMIC DNA]</scope>
    <source>
        <strain evidence="3 4">CV1</strain>
        <plasmid evidence="3 4">unnamed2</plasmid>
    </source>
</reference>
<evidence type="ECO:0000313" key="3">
    <source>
        <dbReference type="EMBL" id="AXY24033.1"/>
    </source>
</evidence>
<geneLocation type="plasmid" evidence="3 4">
    <name>unnamed2</name>
</geneLocation>
<evidence type="ECO:0000256" key="1">
    <source>
        <dbReference type="ARBA" id="ARBA00022801"/>
    </source>
</evidence>
<accession>A0A347WGP0</accession>
<protein>
    <submittedName>
        <fullName evidence="3">Isochorismatase family protein YecD</fullName>
        <ecNumber evidence="3">3.-.-.-</ecNumber>
    </submittedName>
</protein>
<dbReference type="Gene3D" id="3.40.50.850">
    <property type="entry name" value="Isochorismatase-like"/>
    <property type="match status" value="1"/>
</dbReference>
<dbReference type="EC" id="3.-.-.-" evidence="3"/>
<evidence type="ECO:0000259" key="2">
    <source>
        <dbReference type="Pfam" id="PF00857"/>
    </source>
</evidence>
<keyword evidence="3" id="KW-0614">Plasmid</keyword>
<name>A0A347WGP0_9PROT</name>
<keyword evidence="1 3" id="KW-0378">Hydrolase</keyword>
<keyword evidence="4" id="KW-1185">Reference proteome</keyword>
<evidence type="ECO:0000313" key="4">
    <source>
        <dbReference type="Proteomes" id="UP000264120"/>
    </source>
</evidence>
<dbReference type="InterPro" id="IPR050272">
    <property type="entry name" value="Isochorismatase-like_hydrls"/>
</dbReference>
<dbReference type="PANTHER" id="PTHR43540">
    <property type="entry name" value="PEROXYUREIDOACRYLATE/UREIDOACRYLATE AMIDOHYDROLASE-RELATED"/>
    <property type="match status" value="1"/>
</dbReference>
<dbReference type="Pfam" id="PF00857">
    <property type="entry name" value="Isochorismatase"/>
    <property type="match status" value="1"/>
</dbReference>
<dbReference type="AlphaFoldDB" id="A0A347WGP0"/>
<feature type="domain" description="Isochorismatase-like" evidence="2">
    <location>
        <begin position="24"/>
        <end position="197"/>
    </location>
</feature>
<dbReference type="PANTHER" id="PTHR43540:SF7">
    <property type="entry name" value="ISOCHORISMATASE FAMILY PROTEIN YECD"/>
    <property type="match status" value="1"/>
</dbReference>
<dbReference type="InterPro" id="IPR036380">
    <property type="entry name" value="Isochorismatase-like_sf"/>
</dbReference>
<dbReference type="NCBIfam" id="NF008517">
    <property type="entry name" value="PRK11440.1"/>
    <property type="match status" value="1"/>
</dbReference>
<dbReference type="GO" id="GO:0016787">
    <property type="term" value="F:hydrolase activity"/>
    <property type="evidence" value="ECO:0007669"/>
    <property type="project" value="UniProtKB-KW"/>
</dbReference>
<dbReference type="SUPFAM" id="SSF52499">
    <property type="entry name" value="Isochorismatase-like hydrolases"/>
    <property type="match status" value="1"/>
</dbReference>
<organism evidence="3 4">
    <name type="scientific">Komagataeibacter saccharivorans</name>
    <dbReference type="NCBI Taxonomy" id="265959"/>
    <lineage>
        <taxon>Bacteria</taxon>
        <taxon>Pseudomonadati</taxon>
        <taxon>Pseudomonadota</taxon>
        <taxon>Alphaproteobacteria</taxon>
        <taxon>Acetobacterales</taxon>
        <taxon>Acetobacteraceae</taxon>
        <taxon>Komagataeibacter</taxon>
    </lineage>
</organism>